<dbReference type="AlphaFoldDB" id="A0A507BGV3"/>
<dbReference type="InParanoid" id="A0A507BGV3"/>
<evidence type="ECO:0000313" key="3">
    <source>
        <dbReference type="Proteomes" id="UP000319257"/>
    </source>
</evidence>
<dbReference type="EMBL" id="SKBQ01000010">
    <property type="protein sequence ID" value="TPX18586.1"/>
    <property type="molecule type" value="Genomic_DNA"/>
</dbReference>
<reference evidence="2 3" key="1">
    <citation type="submission" date="2019-06" db="EMBL/GenBank/DDBJ databases">
        <title>Draft genome sequence of the filamentous fungus Phialemoniopsis curvata isolated from diesel fuel.</title>
        <authorList>
            <person name="Varaljay V.A."/>
            <person name="Lyon W.J."/>
            <person name="Crouch A.L."/>
            <person name="Drake C.E."/>
            <person name="Hollomon J.M."/>
            <person name="Nadeau L.J."/>
            <person name="Nunn H.S."/>
            <person name="Stevenson B.S."/>
            <person name="Bojanowski C.L."/>
            <person name="Crookes-Goodson W.J."/>
        </authorList>
    </citation>
    <scope>NUCLEOTIDE SEQUENCE [LARGE SCALE GENOMIC DNA]</scope>
    <source>
        <strain evidence="2 3">D216</strain>
    </source>
</reference>
<accession>A0A507BGV3</accession>
<evidence type="ECO:0000313" key="2">
    <source>
        <dbReference type="EMBL" id="TPX18586.1"/>
    </source>
</evidence>
<keyword evidence="3" id="KW-1185">Reference proteome</keyword>
<name>A0A507BGV3_9PEZI</name>
<organism evidence="2 3">
    <name type="scientific">Thyridium curvatum</name>
    <dbReference type="NCBI Taxonomy" id="1093900"/>
    <lineage>
        <taxon>Eukaryota</taxon>
        <taxon>Fungi</taxon>
        <taxon>Dikarya</taxon>
        <taxon>Ascomycota</taxon>
        <taxon>Pezizomycotina</taxon>
        <taxon>Sordariomycetes</taxon>
        <taxon>Sordariomycetidae</taxon>
        <taxon>Thyridiales</taxon>
        <taxon>Thyridiaceae</taxon>
        <taxon>Thyridium</taxon>
    </lineage>
</organism>
<sequence length="136" mass="15112">MLFSKIFTLTALAASYTLAEEVFLSNCHRGSQARSAMFYYPGTYDGTIPPNNNQCFLSSYNDGPIHWEGTKRSCKFPTGVTFTSNLIATAHEQSYNTLVGTGDNGKPWDCYRDNDVALFTLPDGGTCFTIYRCFPV</sequence>
<keyword evidence="1" id="KW-0732">Signal</keyword>
<protein>
    <submittedName>
        <fullName evidence="2">Uncharacterized protein</fullName>
    </submittedName>
</protein>
<gene>
    <name evidence="2" type="ORF">E0L32_002443</name>
</gene>
<dbReference type="Proteomes" id="UP000319257">
    <property type="component" value="Unassembled WGS sequence"/>
</dbReference>
<dbReference type="STRING" id="1093900.A0A507BGV3"/>
<comment type="caution">
    <text evidence="2">The sequence shown here is derived from an EMBL/GenBank/DDBJ whole genome shotgun (WGS) entry which is preliminary data.</text>
</comment>
<proteinExistence type="predicted"/>
<dbReference type="GeneID" id="41969890"/>
<evidence type="ECO:0000256" key="1">
    <source>
        <dbReference type="SAM" id="SignalP"/>
    </source>
</evidence>
<feature type="chain" id="PRO_5021498585" evidence="1">
    <location>
        <begin position="20"/>
        <end position="136"/>
    </location>
</feature>
<dbReference type="OrthoDB" id="291007at2759"/>
<dbReference type="RefSeq" id="XP_031000297.1">
    <property type="nucleotide sequence ID" value="XM_031136633.1"/>
</dbReference>
<feature type="signal peptide" evidence="1">
    <location>
        <begin position="1"/>
        <end position="19"/>
    </location>
</feature>